<keyword evidence="1 6" id="KW-0963">Cytoplasm</keyword>
<comment type="similarity">
    <text evidence="6">Belongs to the methyltransferase superfamily. tRNA (adenine-N(6)-)-methyltransferase family.</text>
</comment>
<dbReference type="Proteomes" id="UP000316649">
    <property type="component" value="Unassembled WGS sequence"/>
</dbReference>
<evidence type="ECO:0000259" key="7">
    <source>
        <dbReference type="Pfam" id="PF05175"/>
    </source>
</evidence>
<comment type="catalytic activity">
    <reaction evidence="6">
        <text>adenosine(37) in tRNA1(Val) + S-adenosyl-L-methionine = N(6)-methyladenosine(37) in tRNA1(Val) + S-adenosyl-L-homocysteine + H(+)</text>
        <dbReference type="Rhea" id="RHEA:43160"/>
        <dbReference type="Rhea" id="RHEA-COMP:10369"/>
        <dbReference type="Rhea" id="RHEA-COMP:10370"/>
        <dbReference type="ChEBI" id="CHEBI:15378"/>
        <dbReference type="ChEBI" id="CHEBI:57856"/>
        <dbReference type="ChEBI" id="CHEBI:59789"/>
        <dbReference type="ChEBI" id="CHEBI:74411"/>
        <dbReference type="ChEBI" id="CHEBI:74449"/>
        <dbReference type="EC" id="2.1.1.223"/>
    </reaction>
</comment>
<evidence type="ECO:0000256" key="2">
    <source>
        <dbReference type="ARBA" id="ARBA00022603"/>
    </source>
</evidence>
<dbReference type="PANTHER" id="PTHR47739">
    <property type="entry name" value="TRNA1(VAL) (ADENINE(37)-N6)-METHYLTRANSFERASE"/>
    <property type="match status" value="1"/>
</dbReference>
<evidence type="ECO:0000256" key="6">
    <source>
        <dbReference type="HAMAP-Rule" id="MF_01872"/>
    </source>
</evidence>
<keyword evidence="4 6" id="KW-0949">S-adenosyl-L-methionine</keyword>
<comment type="function">
    <text evidence="6">Specifically methylates the adenine in position 37 of tRNA(1)(Val) (anticodon cmo5UAC).</text>
</comment>
<dbReference type="InterPro" id="IPR050210">
    <property type="entry name" value="tRNA_Adenine-N(6)_MTase"/>
</dbReference>
<keyword evidence="9" id="KW-1185">Reference proteome</keyword>
<dbReference type="SUPFAM" id="SSF53335">
    <property type="entry name" value="S-adenosyl-L-methionine-dependent methyltransferases"/>
    <property type="match status" value="1"/>
</dbReference>
<dbReference type="HAMAP" id="MF_01872">
    <property type="entry name" value="tRNA_methyltr_YfiC"/>
    <property type="match status" value="1"/>
</dbReference>
<evidence type="ECO:0000256" key="5">
    <source>
        <dbReference type="ARBA" id="ARBA00022694"/>
    </source>
</evidence>
<protein>
    <recommendedName>
        <fullName evidence="6">tRNA1(Val) (adenine(37)-N6)-methyltransferase</fullName>
        <ecNumber evidence="6">2.1.1.223</ecNumber>
    </recommendedName>
    <alternativeName>
        <fullName evidence="6">tRNA m6A37 methyltransferase</fullName>
    </alternativeName>
</protein>
<keyword evidence="3 6" id="KW-0808">Transferase</keyword>
<gene>
    <name evidence="8" type="ORF">FHP88_11000</name>
</gene>
<dbReference type="OrthoDB" id="5383291at2"/>
<evidence type="ECO:0000313" key="9">
    <source>
        <dbReference type="Proteomes" id="UP000316649"/>
    </source>
</evidence>
<name>A0A557S9L2_9GAMM</name>
<proteinExistence type="inferred from homology"/>
<dbReference type="InterPro" id="IPR022882">
    <property type="entry name" value="tRNA_adenine-N6_MeTrfase"/>
</dbReference>
<dbReference type="InterPro" id="IPR007848">
    <property type="entry name" value="Small_mtfrase_dom"/>
</dbReference>
<reference evidence="8 9" key="1">
    <citation type="submission" date="2019-07" db="EMBL/GenBank/DDBJ databases">
        <title>The pathways for chlorine oxyanion respiration interact through the shared metabolite chlorate.</title>
        <authorList>
            <person name="Barnum T.P."/>
            <person name="Cheng Y."/>
            <person name="Hill K.A."/>
            <person name="Lucas L.N."/>
            <person name="Carlson H.K."/>
            <person name="Coates J.D."/>
        </authorList>
    </citation>
    <scope>NUCLEOTIDE SEQUENCE [LARGE SCALE GENOMIC DNA]</scope>
    <source>
        <strain evidence="8 9">BK-1</strain>
    </source>
</reference>
<dbReference type="GO" id="GO:0008033">
    <property type="term" value="P:tRNA processing"/>
    <property type="evidence" value="ECO:0007669"/>
    <property type="project" value="UniProtKB-UniRule"/>
</dbReference>
<dbReference type="Gene3D" id="3.40.50.150">
    <property type="entry name" value="Vaccinia Virus protein VP39"/>
    <property type="match status" value="1"/>
</dbReference>
<sequence length="240" mass="26907">MSTFRFQQFRVQQDESAMKVCTDATLFGAMAPIKGGERVLDIGAGTGLLSLMVLQLGAAEATAVELTEEACRDARNNFAASPWADRMTLVHQSIQAFAESCGHRFDLIMSNPPFFDQHSKNPEALRQIARHTDQLPHGELIQIVSQLLTDQGQFYLLIPVAVIPRIVAAAEQHGLALSQRVDYAGYSYSQAKVAALTFKRIPERLVHRRLDIYNAPRIYTEESTRYLRPFLLRFSEVAQP</sequence>
<dbReference type="Pfam" id="PF05175">
    <property type="entry name" value="MTS"/>
    <property type="match status" value="1"/>
</dbReference>
<dbReference type="RefSeq" id="WP_144359133.1">
    <property type="nucleotide sequence ID" value="NZ_VMNH01000012.1"/>
</dbReference>
<comment type="caution">
    <text evidence="8">The sequence shown here is derived from an EMBL/GenBank/DDBJ whole genome shotgun (WGS) entry which is preliminary data.</text>
</comment>
<keyword evidence="5 6" id="KW-0819">tRNA processing</keyword>
<accession>A0A557S9L2</accession>
<dbReference type="GO" id="GO:0005737">
    <property type="term" value="C:cytoplasm"/>
    <property type="evidence" value="ECO:0007669"/>
    <property type="project" value="UniProtKB-SubCell"/>
</dbReference>
<evidence type="ECO:0000313" key="8">
    <source>
        <dbReference type="EMBL" id="TVO74115.1"/>
    </source>
</evidence>
<dbReference type="GO" id="GO:0016430">
    <property type="term" value="F:tRNA (adenine-N6)-methyltransferase activity"/>
    <property type="evidence" value="ECO:0007669"/>
    <property type="project" value="UniProtKB-UniRule"/>
</dbReference>
<evidence type="ECO:0000256" key="1">
    <source>
        <dbReference type="ARBA" id="ARBA00022490"/>
    </source>
</evidence>
<dbReference type="GO" id="GO:0032259">
    <property type="term" value="P:methylation"/>
    <property type="evidence" value="ECO:0007669"/>
    <property type="project" value="UniProtKB-KW"/>
</dbReference>
<evidence type="ECO:0000256" key="4">
    <source>
        <dbReference type="ARBA" id="ARBA00022691"/>
    </source>
</evidence>
<dbReference type="InterPro" id="IPR029063">
    <property type="entry name" value="SAM-dependent_MTases_sf"/>
</dbReference>
<dbReference type="AlphaFoldDB" id="A0A557S9L2"/>
<dbReference type="CDD" id="cd02440">
    <property type="entry name" value="AdoMet_MTases"/>
    <property type="match status" value="1"/>
</dbReference>
<evidence type="ECO:0000256" key="3">
    <source>
        <dbReference type="ARBA" id="ARBA00022679"/>
    </source>
</evidence>
<dbReference type="EC" id="2.1.1.223" evidence="6"/>
<comment type="subcellular location">
    <subcellularLocation>
        <location evidence="6">Cytoplasm</location>
    </subcellularLocation>
</comment>
<dbReference type="PANTHER" id="PTHR47739:SF1">
    <property type="entry name" value="TRNA1(VAL) (ADENINE(37)-N6)-METHYLTRANSFERASE"/>
    <property type="match status" value="1"/>
</dbReference>
<feature type="domain" description="Methyltransferase small" evidence="7">
    <location>
        <begin position="36"/>
        <end position="142"/>
    </location>
</feature>
<keyword evidence="2 6" id="KW-0489">Methyltransferase</keyword>
<dbReference type="EMBL" id="VMNH01000012">
    <property type="protein sequence ID" value="TVO74115.1"/>
    <property type="molecule type" value="Genomic_DNA"/>
</dbReference>
<organism evidence="8 9">
    <name type="scientific">Sedimenticola selenatireducens</name>
    <dbReference type="NCBI Taxonomy" id="191960"/>
    <lineage>
        <taxon>Bacteria</taxon>
        <taxon>Pseudomonadati</taxon>
        <taxon>Pseudomonadota</taxon>
        <taxon>Gammaproteobacteria</taxon>
        <taxon>Chromatiales</taxon>
        <taxon>Sedimenticolaceae</taxon>
        <taxon>Sedimenticola</taxon>
    </lineage>
</organism>